<dbReference type="SUPFAM" id="SSF63418">
    <property type="entry name" value="MurE/MurF N-terminal domain"/>
    <property type="match status" value="1"/>
</dbReference>
<feature type="binding site" evidence="7">
    <location>
        <position position="184"/>
    </location>
    <ligand>
        <name>UDP-N-acetyl-alpha-D-muramoyl-L-alanyl-D-glutamate</name>
        <dbReference type="ChEBI" id="CHEBI:83900"/>
    </ligand>
</feature>
<comment type="similarity">
    <text evidence="1 7">Belongs to the MurCDEF family. MurE subfamily.</text>
</comment>
<evidence type="ECO:0000256" key="3">
    <source>
        <dbReference type="ARBA" id="ARBA00022960"/>
    </source>
</evidence>
<name>A0AAP4D6S3_9PROT</name>
<feature type="domain" description="Mur ligase N-terminal catalytic" evidence="9">
    <location>
        <begin position="20"/>
        <end position="68"/>
    </location>
</feature>
<evidence type="ECO:0000259" key="10">
    <source>
        <dbReference type="Pfam" id="PF02875"/>
    </source>
</evidence>
<keyword evidence="7" id="KW-0460">Magnesium</keyword>
<dbReference type="RefSeq" id="WP_327789909.1">
    <property type="nucleotide sequence ID" value="NZ_JARGEQ010000135.1"/>
</dbReference>
<dbReference type="InterPro" id="IPR013221">
    <property type="entry name" value="Mur_ligase_cen"/>
</dbReference>
<dbReference type="SUPFAM" id="SSF53244">
    <property type="entry name" value="MurD-like peptide ligases, peptide-binding domain"/>
    <property type="match status" value="1"/>
</dbReference>
<dbReference type="InterPro" id="IPR004101">
    <property type="entry name" value="Mur_ligase_C"/>
</dbReference>
<keyword evidence="7 12" id="KW-0436">Ligase</keyword>
<evidence type="ECO:0000256" key="4">
    <source>
        <dbReference type="ARBA" id="ARBA00022984"/>
    </source>
</evidence>
<dbReference type="InterPro" id="IPR000713">
    <property type="entry name" value="Mur_ligase_N"/>
</dbReference>
<dbReference type="GO" id="GO:0009252">
    <property type="term" value="P:peptidoglycan biosynthetic process"/>
    <property type="evidence" value="ECO:0007669"/>
    <property type="project" value="UniProtKB-UniRule"/>
</dbReference>
<comment type="caution">
    <text evidence="12">The sequence shown here is derived from an EMBL/GenBank/DDBJ whole genome shotgun (WGS) entry which is preliminary data.</text>
</comment>
<feature type="binding site" evidence="7">
    <location>
        <begin position="107"/>
        <end position="113"/>
    </location>
    <ligand>
        <name>ATP</name>
        <dbReference type="ChEBI" id="CHEBI:30616"/>
    </ligand>
</feature>
<feature type="binding site" evidence="7">
    <location>
        <position position="452"/>
    </location>
    <ligand>
        <name>meso-2,6-diaminopimelate</name>
        <dbReference type="ChEBI" id="CHEBI:57791"/>
    </ligand>
</feature>
<feature type="domain" description="Mur ligase C-terminal" evidence="10">
    <location>
        <begin position="330"/>
        <end position="454"/>
    </location>
</feature>
<keyword evidence="7" id="KW-0963">Cytoplasm</keyword>
<keyword evidence="2 7" id="KW-0132">Cell division</keyword>
<dbReference type="InterPro" id="IPR005761">
    <property type="entry name" value="UDP-N-AcMur-Glu-dNH2Pim_ligase"/>
</dbReference>
<keyword evidence="7" id="KW-0067">ATP-binding</keyword>
<dbReference type="GO" id="GO:0005524">
    <property type="term" value="F:ATP binding"/>
    <property type="evidence" value="ECO:0007669"/>
    <property type="project" value="UniProtKB-UniRule"/>
</dbReference>
<feature type="modified residue" description="N6-carboxylysine" evidence="7">
    <location>
        <position position="216"/>
    </location>
</feature>
<accession>A0AAP4D6S3</accession>
<comment type="pathway">
    <text evidence="7 8">Cell wall biogenesis; peptidoglycan biosynthesis.</text>
</comment>
<dbReference type="Pfam" id="PF02875">
    <property type="entry name" value="Mur_ligase_C"/>
    <property type="match status" value="1"/>
</dbReference>
<keyword evidence="3 7" id="KW-0133">Cell shape</keyword>
<feature type="domain" description="Mur ligase central" evidence="11">
    <location>
        <begin position="105"/>
        <end position="307"/>
    </location>
</feature>
<keyword evidence="5 7" id="KW-0131">Cell cycle</keyword>
<comment type="caution">
    <text evidence="7">Lacks conserved residue(s) required for the propagation of feature annotation.</text>
</comment>
<feature type="binding site" evidence="7">
    <location>
        <position position="28"/>
    </location>
    <ligand>
        <name>UDP-N-acetyl-alpha-D-muramoyl-L-alanyl-D-glutamate</name>
        <dbReference type="ChEBI" id="CHEBI:83900"/>
    </ligand>
</feature>
<evidence type="ECO:0000259" key="9">
    <source>
        <dbReference type="Pfam" id="PF01225"/>
    </source>
</evidence>
<proteinExistence type="inferred from homology"/>
<evidence type="ECO:0000256" key="7">
    <source>
        <dbReference type="HAMAP-Rule" id="MF_00208"/>
    </source>
</evidence>
<dbReference type="Pfam" id="PF01225">
    <property type="entry name" value="Mur_ligase"/>
    <property type="match status" value="1"/>
</dbReference>
<evidence type="ECO:0000313" key="12">
    <source>
        <dbReference type="EMBL" id="MDF1587485.1"/>
    </source>
</evidence>
<feature type="binding site" evidence="7">
    <location>
        <position position="380"/>
    </location>
    <ligand>
        <name>meso-2,6-diaminopimelate</name>
        <dbReference type="ChEBI" id="CHEBI:57791"/>
    </ligand>
</feature>
<dbReference type="SUPFAM" id="SSF53623">
    <property type="entry name" value="MurD-like peptide ligases, catalytic domain"/>
    <property type="match status" value="1"/>
</dbReference>
<comment type="catalytic activity">
    <reaction evidence="7">
        <text>UDP-N-acetyl-alpha-D-muramoyl-L-alanyl-D-glutamate + meso-2,6-diaminopimelate + ATP = UDP-N-acetyl-alpha-D-muramoyl-L-alanyl-gamma-D-glutamyl-meso-2,6-diaminopimelate + ADP + phosphate + H(+)</text>
        <dbReference type="Rhea" id="RHEA:23676"/>
        <dbReference type="ChEBI" id="CHEBI:15378"/>
        <dbReference type="ChEBI" id="CHEBI:30616"/>
        <dbReference type="ChEBI" id="CHEBI:43474"/>
        <dbReference type="ChEBI" id="CHEBI:57791"/>
        <dbReference type="ChEBI" id="CHEBI:83900"/>
        <dbReference type="ChEBI" id="CHEBI:83905"/>
        <dbReference type="ChEBI" id="CHEBI:456216"/>
        <dbReference type="EC" id="6.3.2.13"/>
    </reaction>
</comment>
<keyword evidence="4 7" id="KW-0573">Peptidoglycan synthesis</keyword>
<feature type="short sequence motif" description="Meso-diaminopimelate recognition motif" evidence="7">
    <location>
        <begin position="404"/>
        <end position="407"/>
    </location>
</feature>
<evidence type="ECO:0000256" key="6">
    <source>
        <dbReference type="ARBA" id="ARBA00023316"/>
    </source>
</evidence>
<dbReference type="InterPro" id="IPR035911">
    <property type="entry name" value="MurE/MurF_N"/>
</dbReference>
<dbReference type="EMBL" id="JARGEQ010000135">
    <property type="protein sequence ID" value="MDF1587485.1"/>
    <property type="molecule type" value="Genomic_DNA"/>
</dbReference>
<dbReference type="PANTHER" id="PTHR23135">
    <property type="entry name" value="MUR LIGASE FAMILY MEMBER"/>
    <property type="match status" value="1"/>
</dbReference>
<feature type="binding site" evidence="7">
    <location>
        <position position="182"/>
    </location>
    <ligand>
        <name>UDP-N-acetyl-alpha-D-muramoyl-L-alanyl-D-glutamate</name>
        <dbReference type="ChEBI" id="CHEBI:83900"/>
    </ligand>
</feature>
<gene>
    <name evidence="7" type="primary">murE</name>
    <name evidence="12" type="ORF">PZ740_13945</name>
</gene>
<dbReference type="NCBIfam" id="NF001124">
    <property type="entry name" value="PRK00139.1-2"/>
    <property type="match status" value="1"/>
</dbReference>
<dbReference type="Gene3D" id="3.40.1190.10">
    <property type="entry name" value="Mur-like, catalytic domain"/>
    <property type="match status" value="1"/>
</dbReference>
<sequence length="485" mass="50091">MRLTALGGEESRLSGAGDVEVTGLTADSREVRPGFLFAALAGSRTDGRRFVDDALARGAVAVLGDRSLAGRDLGVPVLASEQPRRAFALAAARFHERQPAFVAAVTGTNGKTSIAGFARQLWERLGQPAGSVGTLGVISPAGERPLPLTTPDPASLHAILRELAEAGVDHAVIEASSHALDQHRVDGVRLGAAAFSNITRDHFDYHGSFEAYLAAKTRLFGELLPAGATAVLNADVPEYAGLADLARTRGVTVLDYGRNARSLRLLGQEMSPLGQRLELELLGHRATVESALVGSFQAHNLLAAAGLVIAGGAAPQALLPHLGAVAGARGRMELAVRLASGAAAFVDYAHTPDALEQALRALRAHSRGKIVVIFGCGGDRDAGKRPIMGAIAARLADRVIVTDDNPRSEDPAAIRAAIMAACPGATEIGDRAEAIRAGLAGLAPGDLLLVAGKGHESGQTVAGVTHPFDDREVVQRLAAGLGSAP</sequence>
<feature type="binding site" evidence="7">
    <location>
        <position position="456"/>
    </location>
    <ligand>
        <name>meso-2,6-diaminopimelate</name>
        <dbReference type="ChEBI" id="CHEBI:57791"/>
    </ligand>
</feature>
<comment type="subcellular location">
    <subcellularLocation>
        <location evidence="7 8">Cytoplasm</location>
    </subcellularLocation>
</comment>
<dbReference type="InterPro" id="IPR036565">
    <property type="entry name" value="Mur-like_cat_sf"/>
</dbReference>
<feature type="binding site" evidence="7">
    <location>
        <begin position="149"/>
        <end position="150"/>
    </location>
    <ligand>
        <name>UDP-N-acetyl-alpha-D-muramoyl-L-alanyl-D-glutamate</name>
        <dbReference type="ChEBI" id="CHEBI:83900"/>
    </ligand>
</feature>
<dbReference type="EC" id="6.3.2.13" evidence="7"/>
<comment type="PTM">
    <text evidence="7">Carboxylation is probably crucial for Mg(2+) binding and, consequently, for the gamma-phosphate positioning of ATP.</text>
</comment>
<evidence type="ECO:0000256" key="2">
    <source>
        <dbReference type="ARBA" id="ARBA00022618"/>
    </source>
</evidence>
<dbReference type="NCBIfam" id="TIGR01085">
    <property type="entry name" value="murE"/>
    <property type="match status" value="1"/>
</dbReference>
<dbReference type="InterPro" id="IPR036615">
    <property type="entry name" value="Mur_ligase_C_dom_sf"/>
</dbReference>
<feature type="binding site" evidence="7">
    <location>
        <position position="176"/>
    </location>
    <ligand>
        <name>UDP-N-acetyl-alpha-D-muramoyl-L-alanyl-D-glutamate</name>
        <dbReference type="ChEBI" id="CHEBI:83900"/>
    </ligand>
</feature>
<dbReference type="Pfam" id="PF08245">
    <property type="entry name" value="Mur_ligase_M"/>
    <property type="match status" value="1"/>
</dbReference>
<dbReference type="Proteomes" id="UP001301140">
    <property type="component" value="Unassembled WGS sequence"/>
</dbReference>
<dbReference type="GO" id="GO:0051301">
    <property type="term" value="P:cell division"/>
    <property type="evidence" value="ECO:0007669"/>
    <property type="project" value="UniProtKB-KW"/>
</dbReference>
<evidence type="ECO:0000313" key="13">
    <source>
        <dbReference type="Proteomes" id="UP001301140"/>
    </source>
</evidence>
<feature type="binding site" evidence="7">
    <location>
        <begin position="404"/>
        <end position="407"/>
    </location>
    <ligand>
        <name>meso-2,6-diaminopimelate</name>
        <dbReference type="ChEBI" id="CHEBI:57791"/>
    </ligand>
</feature>
<dbReference type="GO" id="GO:0005737">
    <property type="term" value="C:cytoplasm"/>
    <property type="evidence" value="ECO:0007669"/>
    <property type="project" value="UniProtKB-SubCell"/>
</dbReference>
<comment type="cofactor">
    <cofactor evidence="7">
        <name>Mg(2+)</name>
        <dbReference type="ChEBI" id="CHEBI:18420"/>
    </cofactor>
</comment>
<organism evidence="12 13">
    <name type="scientific">Marinimicrococcus flavescens</name>
    <dbReference type="NCBI Taxonomy" id="3031815"/>
    <lineage>
        <taxon>Bacteria</taxon>
        <taxon>Pseudomonadati</taxon>
        <taxon>Pseudomonadota</taxon>
        <taxon>Alphaproteobacteria</taxon>
        <taxon>Geminicoccales</taxon>
        <taxon>Geminicoccaceae</taxon>
        <taxon>Marinimicrococcus</taxon>
    </lineage>
</organism>
<evidence type="ECO:0000256" key="1">
    <source>
        <dbReference type="ARBA" id="ARBA00005898"/>
    </source>
</evidence>
<dbReference type="HAMAP" id="MF_00208">
    <property type="entry name" value="MurE"/>
    <property type="match status" value="1"/>
</dbReference>
<dbReference type="NCBIfam" id="NF001126">
    <property type="entry name" value="PRK00139.1-4"/>
    <property type="match status" value="1"/>
</dbReference>
<evidence type="ECO:0000256" key="8">
    <source>
        <dbReference type="RuleBase" id="RU004135"/>
    </source>
</evidence>
<evidence type="ECO:0000256" key="5">
    <source>
        <dbReference type="ARBA" id="ARBA00023306"/>
    </source>
</evidence>
<comment type="function">
    <text evidence="7">Catalyzes the addition of meso-diaminopimelic acid to the nucleotide precursor UDP-N-acetylmuramoyl-L-alanyl-D-glutamate (UMAG) in the biosynthesis of bacterial cell-wall peptidoglycan.</text>
</comment>
<keyword evidence="7" id="KW-0547">Nucleotide-binding</keyword>
<dbReference type="GO" id="GO:0008360">
    <property type="term" value="P:regulation of cell shape"/>
    <property type="evidence" value="ECO:0007669"/>
    <property type="project" value="UniProtKB-KW"/>
</dbReference>
<dbReference type="Gene3D" id="3.40.1390.10">
    <property type="entry name" value="MurE/MurF, N-terminal domain"/>
    <property type="match status" value="1"/>
</dbReference>
<dbReference type="GO" id="GO:0008765">
    <property type="term" value="F:UDP-N-acetylmuramoylalanyl-D-glutamate-2,6-diaminopimelate ligase activity"/>
    <property type="evidence" value="ECO:0007669"/>
    <property type="project" value="UniProtKB-UniRule"/>
</dbReference>
<protein>
    <recommendedName>
        <fullName evidence="7">UDP-N-acetylmuramoyl-L-alanyl-D-glutamate--2,6-diaminopimelate ligase</fullName>
        <ecNumber evidence="7">6.3.2.13</ecNumber>
    </recommendedName>
    <alternativeName>
        <fullName evidence="7">Meso-A2pm-adding enzyme</fullName>
    </alternativeName>
    <alternativeName>
        <fullName evidence="7">Meso-diaminopimelate-adding enzyme</fullName>
    </alternativeName>
    <alternativeName>
        <fullName evidence="7">UDP-MurNAc-L-Ala-D-Glu:meso-diaminopimelate ligase</fullName>
    </alternativeName>
    <alternativeName>
        <fullName evidence="7">UDP-MurNAc-tripeptide synthetase</fullName>
    </alternativeName>
    <alternativeName>
        <fullName evidence="7">UDP-N-acetylmuramyl-tripeptide synthetase</fullName>
    </alternativeName>
</protein>
<dbReference type="GO" id="GO:0071555">
    <property type="term" value="P:cell wall organization"/>
    <property type="evidence" value="ECO:0007669"/>
    <property type="project" value="UniProtKB-KW"/>
</dbReference>
<keyword evidence="6 7" id="KW-0961">Cell wall biogenesis/degradation</keyword>
<dbReference type="PANTHER" id="PTHR23135:SF4">
    <property type="entry name" value="UDP-N-ACETYLMURAMOYL-L-ALANYL-D-GLUTAMATE--2,6-DIAMINOPIMELATE LIGASE MURE HOMOLOG, CHLOROPLASTIC"/>
    <property type="match status" value="1"/>
</dbReference>
<reference evidence="12 13" key="1">
    <citation type="submission" date="2023-03" db="EMBL/GenBank/DDBJ databases">
        <title>YIM 152171 draft genome.</title>
        <authorList>
            <person name="Yang Z."/>
        </authorList>
    </citation>
    <scope>NUCLEOTIDE SEQUENCE [LARGE SCALE GENOMIC DNA]</scope>
    <source>
        <strain evidence="12 13">YIM 152171</strain>
    </source>
</reference>
<keyword evidence="13" id="KW-1185">Reference proteome</keyword>
<evidence type="ECO:0000259" key="11">
    <source>
        <dbReference type="Pfam" id="PF08245"/>
    </source>
</evidence>
<dbReference type="GO" id="GO:0000287">
    <property type="term" value="F:magnesium ion binding"/>
    <property type="evidence" value="ECO:0007669"/>
    <property type="project" value="UniProtKB-UniRule"/>
</dbReference>
<dbReference type="AlphaFoldDB" id="A0AAP4D6S3"/>
<dbReference type="Gene3D" id="3.90.190.20">
    <property type="entry name" value="Mur ligase, C-terminal domain"/>
    <property type="match status" value="1"/>
</dbReference>